<dbReference type="InterPro" id="IPR011042">
    <property type="entry name" value="6-blade_b-propeller_TolB-like"/>
</dbReference>
<sequence length="394" mass="46252">MKVRFNKFRRITKYSVVLIVAIILAVTISGYIEMSKDRTIVIHSEKEEKEFLKEEETDLNVKNIYRRYTYGSFIRSNIIGWMDNENILEIREEDKKRSLNKVNYKYDFYSTVMNLKGEGRYGHFKLSPNGKKLIYTYNNDIRNKTKFFMRDLENSNETLIYESQYSSHNETISFSNNSKYMLLFIGNDFSSKLNKIIIYELENGGSREIAVDEWNNTYKFSPAKISNDGKKALVIGEDSKEVALYSVDLHKDTLKNNDRKKITNLTYGNVEFVDEDRIAFMTFKNNSLGIYDDETGKTYCPVGIIDNFKISHNSKYIIYSKYIEKKGSYNVYCGKLQGNKIINSKLIYQNFKPFDILWSTDNKKVIATGYTYDAKKDYSSNSIMDHHYIIIEFK</sequence>
<accession>A0A267MCF3</accession>
<feature type="transmembrane region" description="Helical" evidence="1">
    <location>
        <begin position="12"/>
        <end position="32"/>
    </location>
</feature>
<dbReference type="RefSeq" id="WP_095135577.1">
    <property type="nucleotide sequence ID" value="NZ_NIBG01000028.1"/>
</dbReference>
<evidence type="ECO:0000256" key="1">
    <source>
        <dbReference type="SAM" id="Phobius"/>
    </source>
</evidence>
<name>A0A267MCF3_9FIRM</name>
<dbReference type="OrthoDB" id="2663372at2"/>
<reference evidence="2 3" key="1">
    <citation type="submission" date="2017-06" db="EMBL/GenBank/DDBJ databases">
        <title>Draft genome sequence of anaerobic fermentative bacterium Anaeromicrobium sediminis DY2726D isolated from West Pacific Ocean sediments.</title>
        <authorList>
            <person name="Zeng X."/>
        </authorList>
    </citation>
    <scope>NUCLEOTIDE SEQUENCE [LARGE SCALE GENOMIC DNA]</scope>
    <source>
        <strain evidence="2 3">DY2726D</strain>
    </source>
</reference>
<gene>
    <name evidence="2" type="ORF">CCE28_19600</name>
</gene>
<keyword evidence="3" id="KW-1185">Reference proteome</keyword>
<comment type="caution">
    <text evidence="2">The sequence shown here is derived from an EMBL/GenBank/DDBJ whole genome shotgun (WGS) entry which is preliminary data.</text>
</comment>
<evidence type="ECO:0000313" key="3">
    <source>
        <dbReference type="Proteomes" id="UP000216024"/>
    </source>
</evidence>
<organism evidence="2 3">
    <name type="scientific">Anaeromicrobium sediminis</name>
    <dbReference type="NCBI Taxonomy" id="1478221"/>
    <lineage>
        <taxon>Bacteria</taxon>
        <taxon>Bacillati</taxon>
        <taxon>Bacillota</taxon>
        <taxon>Clostridia</taxon>
        <taxon>Peptostreptococcales</taxon>
        <taxon>Thermotaleaceae</taxon>
        <taxon>Anaeromicrobium</taxon>
    </lineage>
</organism>
<dbReference type="Gene3D" id="2.120.10.30">
    <property type="entry name" value="TolB, C-terminal domain"/>
    <property type="match status" value="1"/>
</dbReference>
<dbReference type="Proteomes" id="UP000216024">
    <property type="component" value="Unassembled WGS sequence"/>
</dbReference>
<keyword evidence="1" id="KW-0812">Transmembrane</keyword>
<protein>
    <recommendedName>
        <fullName evidence="4">Dipeptidylpeptidase IV N-terminal domain-containing protein</fullName>
    </recommendedName>
</protein>
<dbReference type="EMBL" id="NIBG01000028">
    <property type="protein sequence ID" value="PAB57137.1"/>
    <property type="molecule type" value="Genomic_DNA"/>
</dbReference>
<keyword evidence="1" id="KW-0472">Membrane</keyword>
<evidence type="ECO:0008006" key="4">
    <source>
        <dbReference type="Google" id="ProtNLM"/>
    </source>
</evidence>
<keyword evidence="1" id="KW-1133">Transmembrane helix</keyword>
<proteinExistence type="predicted"/>
<dbReference type="SUPFAM" id="SSF82171">
    <property type="entry name" value="DPP6 N-terminal domain-like"/>
    <property type="match status" value="1"/>
</dbReference>
<dbReference type="AlphaFoldDB" id="A0A267MCF3"/>
<evidence type="ECO:0000313" key="2">
    <source>
        <dbReference type="EMBL" id="PAB57137.1"/>
    </source>
</evidence>